<name>A0A4R9J7P8_9LEPT</name>
<sequence>MKNFLSILFCTLFLLTCSSGNIKKENTAPRFNFDSYISSSFEEIVRLTDGVDAEKDPGLSIFTNKYKIQMKWSDFPKGISNDSQGSAELIGKFINLDPKFIELFQHELTLTVKKKKFVLLFQRNLVPFLHEEVKKGEPITLFVFFGGYNTFGKEHTLFVNEFKAGKE</sequence>
<keyword evidence="2" id="KW-1185">Reference proteome</keyword>
<comment type="caution">
    <text evidence="1">The sequence shown here is derived from an EMBL/GenBank/DDBJ whole genome shotgun (WGS) entry which is preliminary data.</text>
</comment>
<dbReference type="Proteomes" id="UP000297871">
    <property type="component" value="Unassembled WGS sequence"/>
</dbReference>
<dbReference type="AlphaFoldDB" id="A0A4R9J7P8"/>
<dbReference type="EMBL" id="RQFY01000004">
    <property type="protein sequence ID" value="TGL33771.1"/>
    <property type="molecule type" value="Genomic_DNA"/>
</dbReference>
<accession>A0A4R9J7P8</accession>
<dbReference type="OrthoDB" id="325798at2"/>
<dbReference type="RefSeq" id="WP_135614053.1">
    <property type="nucleotide sequence ID" value="NZ_JBNURZ010000002.1"/>
</dbReference>
<organism evidence="1 2">
    <name type="scientific">Leptospira koniambonensis</name>
    <dbReference type="NCBI Taxonomy" id="2484950"/>
    <lineage>
        <taxon>Bacteria</taxon>
        <taxon>Pseudomonadati</taxon>
        <taxon>Spirochaetota</taxon>
        <taxon>Spirochaetia</taxon>
        <taxon>Leptospirales</taxon>
        <taxon>Leptospiraceae</taxon>
        <taxon>Leptospira</taxon>
    </lineage>
</organism>
<evidence type="ECO:0000313" key="1">
    <source>
        <dbReference type="EMBL" id="TGL33771.1"/>
    </source>
</evidence>
<proteinExistence type="predicted"/>
<gene>
    <name evidence="1" type="ORF">EHQ52_04345</name>
</gene>
<protein>
    <submittedName>
        <fullName evidence="1">Uncharacterized protein</fullName>
    </submittedName>
</protein>
<evidence type="ECO:0000313" key="2">
    <source>
        <dbReference type="Proteomes" id="UP000297871"/>
    </source>
</evidence>
<reference evidence="1" key="1">
    <citation type="journal article" date="2019" name="PLoS Negl. Trop. Dis.">
        <title>Revisiting the worldwide diversity of Leptospira species in the environment.</title>
        <authorList>
            <person name="Vincent A.T."/>
            <person name="Schiettekatte O."/>
            <person name="Bourhy P."/>
            <person name="Veyrier F.J."/>
            <person name="Picardeau M."/>
        </authorList>
    </citation>
    <scope>NUCLEOTIDE SEQUENCE [LARGE SCALE GENOMIC DNA]</scope>
    <source>
        <strain evidence="1">201800265</strain>
    </source>
</reference>